<evidence type="ECO:0000313" key="3">
    <source>
        <dbReference type="Proteomes" id="UP001178461"/>
    </source>
</evidence>
<reference evidence="2" key="1">
    <citation type="submission" date="2022-12" db="EMBL/GenBank/DDBJ databases">
        <authorList>
            <person name="Alioto T."/>
            <person name="Alioto T."/>
            <person name="Gomez Garrido J."/>
        </authorList>
    </citation>
    <scope>NUCLEOTIDE SEQUENCE</scope>
</reference>
<accession>A0AA35LEP4</accession>
<feature type="compositionally biased region" description="Low complexity" evidence="1">
    <location>
        <begin position="42"/>
        <end position="64"/>
    </location>
</feature>
<evidence type="ECO:0000313" key="2">
    <source>
        <dbReference type="EMBL" id="CAI5794613.1"/>
    </source>
</evidence>
<proteinExistence type="predicted"/>
<gene>
    <name evidence="2" type="ORF">PODLI_1B029747</name>
</gene>
<sequence length="163" mass="17171">MRAAGDLLGSGYPEGKEKRERRRRRRGSSVFGPWRAPPSPSGPGSASRPRVPSCGHRVAAPAPASAPVAGAAATLADAAQRVTKFTQKEAQLSKRVLTLQGLRSGSGPPRISRRETFRSFNLLPRNHPAGDGPRVALTVPRPAAHPPSPTLTYPHGSVTPPGL</sequence>
<name>A0AA35LEP4_9SAUR</name>
<dbReference type="AlphaFoldDB" id="A0AA35LEP4"/>
<dbReference type="EMBL" id="OX395141">
    <property type="protein sequence ID" value="CAI5794613.1"/>
    <property type="molecule type" value="Genomic_DNA"/>
</dbReference>
<dbReference type="Proteomes" id="UP001178461">
    <property type="component" value="Chromosome 15"/>
</dbReference>
<keyword evidence="3" id="KW-1185">Reference proteome</keyword>
<evidence type="ECO:0000256" key="1">
    <source>
        <dbReference type="SAM" id="MobiDB-lite"/>
    </source>
</evidence>
<protein>
    <submittedName>
        <fullName evidence="2">Uncharacterized protein</fullName>
    </submittedName>
</protein>
<organism evidence="2 3">
    <name type="scientific">Podarcis lilfordi</name>
    <name type="common">Lilford's wall lizard</name>
    <dbReference type="NCBI Taxonomy" id="74358"/>
    <lineage>
        <taxon>Eukaryota</taxon>
        <taxon>Metazoa</taxon>
        <taxon>Chordata</taxon>
        <taxon>Craniata</taxon>
        <taxon>Vertebrata</taxon>
        <taxon>Euteleostomi</taxon>
        <taxon>Lepidosauria</taxon>
        <taxon>Squamata</taxon>
        <taxon>Bifurcata</taxon>
        <taxon>Unidentata</taxon>
        <taxon>Episquamata</taxon>
        <taxon>Laterata</taxon>
        <taxon>Lacertibaenia</taxon>
        <taxon>Lacertidae</taxon>
        <taxon>Podarcis</taxon>
    </lineage>
</organism>
<feature type="region of interest" description="Disordered" evidence="1">
    <location>
        <begin position="123"/>
        <end position="163"/>
    </location>
</feature>
<feature type="region of interest" description="Disordered" evidence="1">
    <location>
        <begin position="1"/>
        <end position="64"/>
    </location>
</feature>